<comment type="similarity">
    <text evidence="1 4">Belongs to the glycosyl hydrolase 31 family.</text>
</comment>
<evidence type="ECO:0000313" key="9">
    <source>
        <dbReference type="Proteomes" id="UP000245119"/>
    </source>
</evidence>
<keyword evidence="5" id="KW-1133">Transmembrane helix</keyword>
<evidence type="ECO:0000256" key="3">
    <source>
        <dbReference type="ARBA" id="ARBA00023295"/>
    </source>
</evidence>
<keyword evidence="9" id="KW-1185">Reference proteome</keyword>
<name>A0A2T7PPJ3_POMCA</name>
<evidence type="ECO:0000259" key="7">
    <source>
        <dbReference type="Pfam" id="PF21365"/>
    </source>
</evidence>
<evidence type="ECO:0000256" key="1">
    <source>
        <dbReference type="ARBA" id="ARBA00007806"/>
    </source>
</evidence>
<keyword evidence="5" id="KW-0472">Membrane</keyword>
<keyword evidence="2 4" id="KW-0378">Hydrolase</keyword>
<keyword evidence="5" id="KW-0812">Transmembrane</keyword>
<dbReference type="SUPFAM" id="SSF51011">
    <property type="entry name" value="Glycosyl hydrolase domain"/>
    <property type="match status" value="1"/>
</dbReference>
<dbReference type="Gene3D" id="2.60.40.1180">
    <property type="entry name" value="Golgi alpha-mannosidase II"/>
    <property type="match status" value="1"/>
</dbReference>
<dbReference type="Gene3D" id="3.20.20.70">
    <property type="entry name" value="Aldolase class I"/>
    <property type="match status" value="1"/>
</dbReference>
<dbReference type="InterPro" id="IPR000322">
    <property type="entry name" value="Glyco_hydro_31_TIM"/>
</dbReference>
<dbReference type="Pfam" id="PF01055">
    <property type="entry name" value="Glyco_hydro_31_2nd"/>
    <property type="match status" value="1"/>
</dbReference>
<proteinExistence type="inferred from homology"/>
<dbReference type="PANTHER" id="PTHR43053:SF4">
    <property type="entry name" value="MYOGENESIS-REGULATING GLYCOSIDASE"/>
    <property type="match status" value="1"/>
</dbReference>
<gene>
    <name evidence="8" type="ORF">C0Q70_02257</name>
</gene>
<feature type="domain" description="Glycosyl hydrolase family 31 C-terminal" evidence="7">
    <location>
        <begin position="469"/>
        <end position="550"/>
    </location>
</feature>
<dbReference type="Gene3D" id="3.20.20.80">
    <property type="entry name" value="Glycosidases"/>
    <property type="match status" value="1"/>
</dbReference>
<dbReference type="InterPro" id="IPR013780">
    <property type="entry name" value="Glyco_hydro_b"/>
</dbReference>
<dbReference type="Pfam" id="PF21365">
    <property type="entry name" value="Glyco_hydro_31_3rd"/>
    <property type="match status" value="1"/>
</dbReference>
<dbReference type="InterPro" id="IPR013785">
    <property type="entry name" value="Aldolase_TIM"/>
</dbReference>
<feature type="domain" description="Glycoside hydrolase family 31 TIM barrel" evidence="6">
    <location>
        <begin position="367"/>
        <end position="451"/>
    </location>
</feature>
<dbReference type="GO" id="GO:0004557">
    <property type="term" value="F:alpha-galactosidase activity"/>
    <property type="evidence" value="ECO:0007669"/>
    <property type="project" value="UniProtKB-ARBA"/>
</dbReference>
<dbReference type="OrthoDB" id="10070917at2759"/>
<dbReference type="STRING" id="400727.A0A2T7PPJ3"/>
<dbReference type="InterPro" id="IPR050985">
    <property type="entry name" value="Alpha-glycosidase_related"/>
</dbReference>
<evidence type="ECO:0000256" key="4">
    <source>
        <dbReference type="RuleBase" id="RU361185"/>
    </source>
</evidence>
<dbReference type="InterPro" id="IPR048395">
    <property type="entry name" value="Glyco_hydro_31_C"/>
</dbReference>
<accession>A0A2T7PPJ3</accession>
<keyword evidence="3 4" id="KW-0326">Glycosidase</keyword>
<dbReference type="PANTHER" id="PTHR43053">
    <property type="entry name" value="GLYCOSIDASE FAMILY 31"/>
    <property type="match status" value="1"/>
</dbReference>
<sequence length="552" mass="62964">MAERSTVSIEKKSLQRLAFVVPLVSAFLYLSYQMLFGPCTISLQGLKVTGDLDFRFTSPDGKPLLSGHFDFGHPRPDSMDYGQTIIDRMDYCSSEYEYNTGCIEETHNQRIRITYERTSEGECYSVVREGLRCPTQEVKDCFDMRGAHWYGGFQSHTQPWPLDKSQLASAPYISTDLGSHGLGIGGVLERFFFNSNGVGIFVAHEVPLFVSLNPLGDHRLCFSARYDEGYYRNGGVSLPVLNYTICHAANVRKIYNYMSRRFISHPQDIPDSHLFRHPVWSTWAMFSKNITQEKVLSFAANITRFNFPASQLEIDDEWTHQYGDLEFDENKFPDAAAMEVRVGWASQSLPIIVRIFDRRSAWEAHEGGLQTVIPAVLTAGLVGYPFILPDMIGGSGAYMDQTFGLGKLPDRELFVRWLELNALMPTMQFSVPPWYYDDEVVNISRHYIELHQAYSQTILELAQESVLTGYPIIRPLWWVAPEDDVALTISSQFLLGNSVLVAPVLVRGARRRDIYLPEGTWEDKLRGDMIQGPVWLHDYEVLLEELPLFEKH</sequence>
<dbReference type="InterPro" id="IPR017853">
    <property type="entry name" value="GH"/>
</dbReference>
<comment type="caution">
    <text evidence="8">The sequence shown here is derived from an EMBL/GenBank/DDBJ whole genome shotgun (WGS) entry which is preliminary data.</text>
</comment>
<evidence type="ECO:0000256" key="2">
    <source>
        <dbReference type="ARBA" id="ARBA00022801"/>
    </source>
</evidence>
<reference evidence="8 9" key="1">
    <citation type="submission" date="2018-04" db="EMBL/GenBank/DDBJ databases">
        <title>The genome of golden apple snail Pomacea canaliculata provides insight into stress tolerance and invasive adaptation.</title>
        <authorList>
            <person name="Liu C."/>
            <person name="Liu B."/>
            <person name="Ren Y."/>
            <person name="Zhang Y."/>
            <person name="Wang H."/>
            <person name="Li S."/>
            <person name="Jiang F."/>
            <person name="Yin L."/>
            <person name="Zhang G."/>
            <person name="Qian W."/>
            <person name="Fan W."/>
        </authorList>
    </citation>
    <scope>NUCLEOTIDE SEQUENCE [LARGE SCALE GENOMIC DNA]</scope>
    <source>
        <strain evidence="8">SZHN2017</strain>
        <tissue evidence="8">Muscle</tissue>
    </source>
</reference>
<evidence type="ECO:0000259" key="6">
    <source>
        <dbReference type="Pfam" id="PF01055"/>
    </source>
</evidence>
<dbReference type="CDD" id="cd06592">
    <property type="entry name" value="GH31_NET37"/>
    <property type="match status" value="1"/>
</dbReference>
<dbReference type="Proteomes" id="UP000245119">
    <property type="component" value="Linkage Group LG2"/>
</dbReference>
<dbReference type="AlphaFoldDB" id="A0A2T7PPJ3"/>
<dbReference type="SUPFAM" id="SSF51445">
    <property type="entry name" value="(Trans)glycosidases"/>
    <property type="match status" value="2"/>
</dbReference>
<dbReference type="GO" id="GO:0005975">
    <property type="term" value="P:carbohydrate metabolic process"/>
    <property type="evidence" value="ECO:0007669"/>
    <property type="project" value="InterPro"/>
</dbReference>
<organism evidence="8 9">
    <name type="scientific">Pomacea canaliculata</name>
    <name type="common">Golden apple snail</name>
    <dbReference type="NCBI Taxonomy" id="400727"/>
    <lineage>
        <taxon>Eukaryota</taxon>
        <taxon>Metazoa</taxon>
        <taxon>Spiralia</taxon>
        <taxon>Lophotrochozoa</taxon>
        <taxon>Mollusca</taxon>
        <taxon>Gastropoda</taxon>
        <taxon>Caenogastropoda</taxon>
        <taxon>Architaenioglossa</taxon>
        <taxon>Ampullarioidea</taxon>
        <taxon>Ampullariidae</taxon>
        <taxon>Pomacea</taxon>
    </lineage>
</organism>
<feature type="transmembrane region" description="Helical" evidence="5">
    <location>
        <begin position="14"/>
        <end position="32"/>
    </location>
</feature>
<protein>
    <submittedName>
        <fullName evidence="8">Uncharacterized protein</fullName>
    </submittedName>
</protein>
<evidence type="ECO:0000313" key="8">
    <source>
        <dbReference type="EMBL" id="PVD35297.1"/>
    </source>
</evidence>
<evidence type="ECO:0000256" key="5">
    <source>
        <dbReference type="SAM" id="Phobius"/>
    </source>
</evidence>
<dbReference type="EMBL" id="PZQS01000002">
    <property type="protein sequence ID" value="PVD35297.1"/>
    <property type="molecule type" value="Genomic_DNA"/>
</dbReference>